<dbReference type="Pfam" id="PF23071">
    <property type="entry name" value="DUF7044"/>
    <property type="match status" value="1"/>
</dbReference>
<name>A0A6H5IC44_9HYME</name>
<feature type="non-terminal residue" evidence="4">
    <location>
        <position position="1"/>
    </location>
</feature>
<dbReference type="InterPro" id="IPR055472">
    <property type="entry name" value="DUF7044"/>
</dbReference>
<feature type="compositionally biased region" description="Low complexity" evidence="1">
    <location>
        <begin position="666"/>
        <end position="679"/>
    </location>
</feature>
<organism evidence="4 5">
    <name type="scientific">Trichogramma brassicae</name>
    <dbReference type="NCBI Taxonomy" id="86971"/>
    <lineage>
        <taxon>Eukaryota</taxon>
        <taxon>Metazoa</taxon>
        <taxon>Ecdysozoa</taxon>
        <taxon>Arthropoda</taxon>
        <taxon>Hexapoda</taxon>
        <taxon>Insecta</taxon>
        <taxon>Pterygota</taxon>
        <taxon>Neoptera</taxon>
        <taxon>Endopterygota</taxon>
        <taxon>Hymenoptera</taxon>
        <taxon>Apocrita</taxon>
        <taxon>Proctotrupomorpha</taxon>
        <taxon>Chalcidoidea</taxon>
        <taxon>Trichogrammatidae</taxon>
        <taxon>Trichogramma</taxon>
    </lineage>
</organism>
<evidence type="ECO:0000313" key="5">
    <source>
        <dbReference type="Proteomes" id="UP000479190"/>
    </source>
</evidence>
<dbReference type="EMBL" id="CADCXV010000794">
    <property type="protein sequence ID" value="CAB0035579.1"/>
    <property type="molecule type" value="Genomic_DNA"/>
</dbReference>
<feature type="region of interest" description="Disordered" evidence="1">
    <location>
        <begin position="845"/>
        <end position="884"/>
    </location>
</feature>
<dbReference type="GO" id="GO:0061909">
    <property type="term" value="P:autophagosome-lysosome fusion"/>
    <property type="evidence" value="ECO:0007669"/>
    <property type="project" value="TreeGrafter"/>
</dbReference>
<dbReference type="InterPro" id="IPR055470">
    <property type="entry name" value="DUF7042"/>
</dbReference>
<feature type="region of interest" description="Disordered" evidence="1">
    <location>
        <begin position="72"/>
        <end position="109"/>
    </location>
</feature>
<feature type="region of interest" description="Disordered" evidence="1">
    <location>
        <begin position="659"/>
        <end position="698"/>
    </location>
</feature>
<feature type="compositionally biased region" description="Low complexity" evidence="1">
    <location>
        <begin position="719"/>
        <end position="731"/>
    </location>
</feature>
<sequence length="999" mass="113325">MKLKLSTLLSSNSGFLNSGSFHIKKKHSKRNFIQFQSPGVVYAICHTHIPVAYTYTHYLLCARLHCRGYDKRRRDDDDDRLRVRHCTPGNRRSQHTSDPKARIKRRRRRRRSRNLFVYMARSRSYIYRAKAISGRETTYKHVKVYGKATSTSYTSKTYDCEMQCSFPSRWEGTWFQSGVRQSILISKNILSSKGTCLHNEGDKFLLVDEKSCYRCVVIHEKHSNVLQYKETYCHGRSSLSSLCSYITGDALLFSMFREEATSVPCPFHGPMTFTYNRGHGRCSSPLSNVDTCTDESRLLFRYQACPDVPASESTVEELECLATWKEGSNRYLVGRLHNGHSLSNEDRYRCFVYERGGQSVAGLNRAAAAALGIATVIDHDLPASGTLTEGSSEIYKVAQSGDATCNGLSSPLEGSRTMTLTKASSPGKCWFPTWLTGKTSLMWHTLDLSAAYTFHMSNASLQTVKSNGSARSPESPANFLNLPGQEEHNVKILCNSVKVADVEQNIYMIVAHYTVGCPLSSLKSSKKYKLNKIENIRNILRGPQKELSQNNNLWKTFCYEAVLAQRLRKIVSHLHEIFDLETANNGFKMNAMPARHREYGRRRMTRQTAANCCTLVYDAAGAKCAATATAISMRSFELAPSSPEPRQCPYLGKFTVTSLNGHAPKKSSSGVGSGFKSYSTKNEQARHGQERKLEFEIEKRRGNNQYLVHEQQARRRVRSGSQQQQQQQKAQPKIHGSELESSLEQRLAQERLWLKAAGLAEAHHRADEAHFKTKHRSQRQAQVDDFQADTDDTTKSRQMVVDKVAAAPGGQQHLSWEARKKKKQREQHVYPSNLGYSDLLRMKRDMEEDEEDVDEEDDDDYQDYEERRRRRRKRQDVLEEEPRRCNSDVTTLTVGCSTADRMEFQSDCVDEDFAYSCHGRWFDAEGTQFVIATQVARRPPPAWSGIPEVTRAQPLRNTRRLCFMYRESGGVVSLSASSVACQRGMPSPAPLLAFNATSI</sequence>
<feature type="compositionally biased region" description="Basic and acidic residues" evidence="1">
    <location>
        <begin position="875"/>
        <end position="884"/>
    </location>
</feature>
<feature type="region of interest" description="Disordered" evidence="1">
    <location>
        <begin position="711"/>
        <end position="742"/>
    </location>
</feature>
<reference evidence="4 5" key="1">
    <citation type="submission" date="2020-02" db="EMBL/GenBank/DDBJ databases">
        <authorList>
            <person name="Ferguson B K."/>
        </authorList>
    </citation>
    <scope>NUCLEOTIDE SEQUENCE [LARGE SCALE GENOMIC DNA]</scope>
</reference>
<evidence type="ECO:0000313" key="4">
    <source>
        <dbReference type="EMBL" id="CAB0035579.1"/>
    </source>
</evidence>
<keyword evidence="5" id="KW-1185">Reference proteome</keyword>
<feature type="region of interest" description="Disordered" evidence="1">
    <location>
        <begin position="765"/>
        <end position="796"/>
    </location>
</feature>
<dbReference type="PANTHER" id="PTHR22255:SF9">
    <property type="entry name" value="LP06548P"/>
    <property type="match status" value="1"/>
</dbReference>
<gene>
    <name evidence="4" type="ORF">TBRA_LOCUS7471</name>
</gene>
<proteinExistence type="predicted"/>
<feature type="compositionally biased region" description="Basic and acidic residues" evidence="1">
    <location>
        <begin position="683"/>
        <end position="698"/>
    </location>
</feature>
<protein>
    <submittedName>
        <fullName evidence="4">Uncharacterized protein</fullName>
    </submittedName>
</protein>
<feature type="non-terminal residue" evidence="4">
    <location>
        <position position="999"/>
    </location>
</feature>
<dbReference type="OrthoDB" id="9979716at2759"/>
<evidence type="ECO:0000256" key="1">
    <source>
        <dbReference type="SAM" id="MobiDB-lite"/>
    </source>
</evidence>
<feature type="domain" description="DUF7042" evidence="2">
    <location>
        <begin position="262"/>
        <end position="422"/>
    </location>
</feature>
<feature type="domain" description="DUF7044" evidence="3">
    <location>
        <begin position="163"/>
        <end position="244"/>
    </location>
</feature>
<feature type="compositionally biased region" description="Basic and acidic residues" evidence="1">
    <location>
        <begin position="72"/>
        <end position="81"/>
    </location>
</feature>
<evidence type="ECO:0000259" key="2">
    <source>
        <dbReference type="Pfam" id="PF23069"/>
    </source>
</evidence>
<dbReference type="AlphaFoldDB" id="A0A6H5IC44"/>
<accession>A0A6H5IC44</accession>
<feature type="compositionally biased region" description="Acidic residues" evidence="1">
    <location>
        <begin position="847"/>
        <end position="863"/>
    </location>
</feature>
<dbReference type="PANTHER" id="PTHR22255">
    <property type="entry name" value="LP06548P"/>
    <property type="match status" value="1"/>
</dbReference>
<evidence type="ECO:0000259" key="3">
    <source>
        <dbReference type="Pfam" id="PF23071"/>
    </source>
</evidence>
<dbReference type="Proteomes" id="UP000479190">
    <property type="component" value="Unassembled WGS sequence"/>
</dbReference>
<feature type="region of interest" description="Disordered" evidence="1">
    <location>
        <begin position="808"/>
        <end position="828"/>
    </location>
</feature>
<dbReference type="Pfam" id="PF23069">
    <property type="entry name" value="DUF7042"/>
    <property type="match status" value="1"/>
</dbReference>